<proteinExistence type="predicted"/>
<dbReference type="Proteomes" id="UP000095286">
    <property type="component" value="Unplaced"/>
</dbReference>
<dbReference type="WBParaSite" id="RSKR_0001048200.1">
    <property type="protein sequence ID" value="RSKR_0001048200.1"/>
    <property type="gene ID" value="RSKR_0001048200"/>
</dbReference>
<evidence type="ECO:0000313" key="2">
    <source>
        <dbReference type="WBParaSite" id="RSKR_0001048200.1"/>
    </source>
</evidence>
<protein>
    <submittedName>
        <fullName evidence="2">Bromo domain-containing protein</fullName>
    </submittedName>
</protein>
<accession>A0AC35UG40</accession>
<sequence>NRVNITGTRSRPTIAPPNLNGNNVVPNARRTRLRARLNRNLEEPPPEEALPPVRRSRRGAARIVIFSEDEDADERGRGTNRLPMMEELAELSSRAATPVSENGDDSLNEELSVRDEQRDESRSEESVTEEEAPASIDSHEDVTEMSNDVVSTSNDVVSMSSDAMEMPCDCDADLNENYPAFCQVYKLRRFPYYPQIGDHIVYFKQGYEAYQAEVKKQKLYTISKSKKRNMLIDPKLNAETFCVVTKIEYLSNPQALIHVTVTVTDEVKLCNGESFQIYYNNCNDVADFLILREYYDIALRQKFKPSNKVETIMLDESKFYTGTVQSIRAFDEAWPESLWNRVIVRWNYDPTTTYAASAWEIDGMSEGRVDGELATDEEYARLARIGTNSQDWGEKEMDVVLDRAKAAIMLMMRSEEVEIFNDPVDFNLYPDYLDIVPYPIDLSLIVKRIEHKFYRRLVALEQDIKQIAINSELYNGNIDVTKTAQALVEALLTYINSDETDVEAVFEECMAKNADDLKKYSETPDEESLLNLINAALWEENPAPTEDSIWWRTIIRKCFKDYRHKWIVRVNRDSDIVDSDGYSLCSTFGRIYTMVFEENFTDYEVAREQLRSLIEAYEQNDERSRDSEKYVSDMKNILLSPMEELISRIENCNRNQNEQEASHSAFDVVPRRPGLRQQIRQATMDSTNSSRSRKSLRRRNVVNYAETNLSRVGSSQINVPSGRSLRKRPLVTRIQEDDGTTSEEEICTPVKSTRHARFRGRRLNSEGDTEEDGENHTSNSTTSTNTRLQRSNRINPRRCFHNKATILIKHLLPTDYKYTEAIKTTKDEDYEATDGDSDVSDERNPDYFREDTNFIKNINLEDHWGDKNRPEDKKNKVISHISSSFTDGRSFACTKVKPTLITGTSLENLSPEDIGIIASMGDSIATGSARLWPESSINFRGSSFTTGGDATIDGLVTIPNILKEFGSGNLFGVSHGMGTKDQLPKHQLNVAVSGSNSSFLPNQAKDLVDRIKKVKEIDTYNTWTLVLITVGTEEICNHCQVPNVDALKESMDILNRGIHKALIVLIGPVHVASPYQLKANLLKKRCNCSKHESDDFMIKMSEEWVK</sequence>
<reference evidence="2" key="1">
    <citation type="submission" date="2016-11" db="UniProtKB">
        <authorList>
            <consortium name="WormBaseParasite"/>
        </authorList>
    </citation>
    <scope>IDENTIFICATION</scope>
    <source>
        <strain evidence="2">KR3021</strain>
    </source>
</reference>
<evidence type="ECO:0000313" key="1">
    <source>
        <dbReference type="Proteomes" id="UP000095286"/>
    </source>
</evidence>
<name>A0AC35UG40_9BILA</name>
<organism evidence="1 2">
    <name type="scientific">Rhabditophanes sp. KR3021</name>
    <dbReference type="NCBI Taxonomy" id="114890"/>
    <lineage>
        <taxon>Eukaryota</taxon>
        <taxon>Metazoa</taxon>
        <taxon>Ecdysozoa</taxon>
        <taxon>Nematoda</taxon>
        <taxon>Chromadorea</taxon>
        <taxon>Rhabditida</taxon>
        <taxon>Tylenchina</taxon>
        <taxon>Panagrolaimomorpha</taxon>
        <taxon>Strongyloidoidea</taxon>
        <taxon>Alloionematidae</taxon>
        <taxon>Rhabditophanes</taxon>
    </lineage>
</organism>